<keyword evidence="3" id="KW-1185">Reference proteome</keyword>
<dbReference type="EMBL" id="CP104694">
    <property type="protein sequence ID" value="UXI70278.1"/>
    <property type="molecule type" value="Genomic_DNA"/>
</dbReference>
<evidence type="ECO:0008006" key="4">
    <source>
        <dbReference type="Google" id="ProtNLM"/>
    </source>
</evidence>
<evidence type="ECO:0000313" key="3">
    <source>
        <dbReference type="Proteomes" id="UP001064632"/>
    </source>
</evidence>
<name>A0ABY6BJT3_9GAMM</name>
<evidence type="ECO:0000256" key="1">
    <source>
        <dbReference type="SAM" id="SignalP"/>
    </source>
</evidence>
<feature type="chain" id="PRO_5047154935" description="PA14 domain-containing protein" evidence="1">
    <location>
        <begin position="30"/>
        <end position="292"/>
    </location>
</feature>
<keyword evidence="1" id="KW-0732">Signal</keyword>
<evidence type="ECO:0000313" key="2">
    <source>
        <dbReference type="EMBL" id="UXI70278.1"/>
    </source>
</evidence>
<proteinExistence type="predicted"/>
<reference evidence="2" key="1">
    <citation type="submission" date="2022-09" db="EMBL/GenBank/DDBJ databases">
        <title>Tahibacter sp. nov., isolated from a fresh water.</title>
        <authorList>
            <person name="Baek J.H."/>
            <person name="Lee J.K."/>
            <person name="Kim J.M."/>
            <person name="Jeon C.O."/>
        </authorList>
    </citation>
    <scope>NUCLEOTIDE SEQUENCE</scope>
    <source>
        <strain evidence="2">W38</strain>
    </source>
</reference>
<protein>
    <recommendedName>
        <fullName evidence="4">PA14 domain-containing protein</fullName>
    </recommendedName>
</protein>
<organism evidence="2 3">
    <name type="scientific">Tahibacter amnicola</name>
    <dbReference type="NCBI Taxonomy" id="2976241"/>
    <lineage>
        <taxon>Bacteria</taxon>
        <taxon>Pseudomonadati</taxon>
        <taxon>Pseudomonadota</taxon>
        <taxon>Gammaproteobacteria</taxon>
        <taxon>Lysobacterales</taxon>
        <taxon>Rhodanobacteraceae</taxon>
        <taxon>Tahibacter</taxon>
    </lineage>
</organism>
<sequence>MTTRQPGLAHRAARLVCLVLLSWCAFASASPVRWNVSNASFDDSGSISGYFIYDVDTNHFSEWAVSVANGHIGDFPPITFGPANSVASTTNLGNPQPTLVFQLQGSQRVLRMTPNAALTNGGGSVAINITTQGLTGSVETYSGSGGPSRGIVSGRFDGTPAGSSFTIRPGITGNWYDPAQNGHGFQLEILPNGVATAFWFTFDNAGNAVWINGAGNIQGDRVVMNAGRVLNGRFPPNFNPATIERRPWGTLTFTFTDCNNGRVDWNSTDSAFTPAGMMQLQRLTAIDGVGCP</sequence>
<gene>
    <name evidence="2" type="ORF">N4264_11775</name>
</gene>
<feature type="signal peptide" evidence="1">
    <location>
        <begin position="1"/>
        <end position="29"/>
    </location>
</feature>
<dbReference type="RefSeq" id="WP_261697229.1">
    <property type="nucleotide sequence ID" value="NZ_CP104694.1"/>
</dbReference>
<dbReference type="Proteomes" id="UP001064632">
    <property type="component" value="Chromosome"/>
</dbReference>
<accession>A0ABY6BJT3</accession>